<name>A0AAD3DK12_9CHLO</name>
<reference evidence="2 3" key="1">
    <citation type="journal article" date="2021" name="Sci. Rep.">
        <title>Genome sequencing of the multicellular alga Astrephomene provides insights into convergent evolution of germ-soma differentiation.</title>
        <authorList>
            <person name="Yamashita S."/>
            <person name="Yamamoto K."/>
            <person name="Matsuzaki R."/>
            <person name="Suzuki S."/>
            <person name="Yamaguchi H."/>
            <person name="Hirooka S."/>
            <person name="Minakuchi Y."/>
            <person name="Miyagishima S."/>
            <person name="Kawachi M."/>
            <person name="Toyoda A."/>
            <person name="Nozaki H."/>
        </authorList>
    </citation>
    <scope>NUCLEOTIDE SEQUENCE [LARGE SCALE GENOMIC DNA]</scope>
    <source>
        <strain evidence="2 3">NIES-4017</strain>
    </source>
</reference>
<evidence type="ECO:0000313" key="2">
    <source>
        <dbReference type="EMBL" id="GFR42068.1"/>
    </source>
</evidence>
<dbReference type="AlphaFoldDB" id="A0AAD3DK12"/>
<feature type="non-terminal residue" evidence="2">
    <location>
        <position position="255"/>
    </location>
</feature>
<evidence type="ECO:0000313" key="3">
    <source>
        <dbReference type="Proteomes" id="UP001054857"/>
    </source>
</evidence>
<feature type="non-terminal residue" evidence="2">
    <location>
        <position position="1"/>
    </location>
</feature>
<proteinExistence type="predicted"/>
<dbReference type="EMBL" id="BMAR01000002">
    <property type="protein sequence ID" value="GFR42068.1"/>
    <property type="molecule type" value="Genomic_DNA"/>
</dbReference>
<protein>
    <submittedName>
        <fullName evidence="2">Uncharacterized protein</fullName>
    </submittedName>
</protein>
<evidence type="ECO:0000256" key="1">
    <source>
        <dbReference type="SAM" id="MobiDB-lite"/>
    </source>
</evidence>
<sequence length="255" mass="26306">FRRRRRLMQDPAAAEAAAPPPQAADPSAPSAGTPPTDTAPKIKTCSVLLRYAAGIGDPTAASDLPIFTAYWAAMSTSPQVPVITSWVLGWTFNAGERISYSKDVFETGTPAVTSAPTPLAAGAATTPASEAPAVLESVMLQDHKDGNTSALSSPLQDVAVMGNGSLVYGSAIRFNLIVRKGPPASPSSPRSSDPIVSSFTGPASAPLRATAPENVFFNNMKCESLEDLYRISPRDPREARAAIAALLGGGAANAG</sequence>
<dbReference type="Proteomes" id="UP001054857">
    <property type="component" value="Unassembled WGS sequence"/>
</dbReference>
<keyword evidence="3" id="KW-1185">Reference proteome</keyword>
<gene>
    <name evidence="2" type="ORF">Agub_g2887</name>
</gene>
<feature type="region of interest" description="Disordered" evidence="1">
    <location>
        <begin position="181"/>
        <end position="201"/>
    </location>
</feature>
<organism evidence="2 3">
    <name type="scientific">Astrephomene gubernaculifera</name>
    <dbReference type="NCBI Taxonomy" id="47775"/>
    <lineage>
        <taxon>Eukaryota</taxon>
        <taxon>Viridiplantae</taxon>
        <taxon>Chlorophyta</taxon>
        <taxon>core chlorophytes</taxon>
        <taxon>Chlorophyceae</taxon>
        <taxon>CS clade</taxon>
        <taxon>Chlamydomonadales</taxon>
        <taxon>Astrephomenaceae</taxon>
        <taxon>Astrephomene</taxon>
    </lineage>
</organism>
<accession>A0AAD3DK12</accession>
<comment type="caution">
    <text evidence="2">The sequence shown here is derived from an EMBL/GenBank/DDBJ whole genome shotgun (WGS) entry which is preliminary data.</text>
</comment>
<feature type="compositionally biased region" description="Low complexity" evidence="1">
    <location>
        <begin position="187"/>
        <end position="198"/>
    </location>
</feature>
<feature type="region of interest" description="Disordered" evidence="1">
    <location>
        <begin position="1"/>
        <end position="39"/>
    </location>
</feature>